<dbReference type="GO" id="GO:0016887">
    <property type="term" value="F:ATP hydrolysis activity"/>
    <property type="evidence" value="ECO:0007669"/>
    <property type="project" value="InterPro"/>
</dbReference>
<evidence type="ECO:0000256" key="3">
    <source>
        <dbReference type="ARBA" id="ARBA00022448"/>
    </source>
</evidence>
<accession>A0A9W6LNW2</accession>
<protein>
    <submittedName>
        <fullName evidence="11">Peptide ABC transporter ATP-binding protein</fullName>
    </submittedName>
</protein>
<sequence>MDKKLEVRGIKVSIGEKKILQDIDLTLSKGEVVAVVGESGSGKTTLSRVLTGLIPFEGEVLLGNSSMNHHHIGREVVLVPQNSMNAFNPSIRMGKQLIDGVLLHKKATRDRASEKALALMEEFNLNKKYYNSYPHELSGGMKQRMAFIMGILTDPDFLILDEVTTGLDRLNKGIILKKLDEIREAKGILLISHEIDLVREVADRVIVLKNGIPVEWGSCREVLTSPRHPYVRELVNSLLENLSEGLTPLKKLRNYKDSRCCPFIEYCSHAMNICTRGNPSPSTGEDRGVACWIYHTKEGEDR</sequence>
<name>A0A9W6LNW2_9FUSO</name>
<dbReference type="Gene3D" id="3.40.50.300">
    <property type="entry name" value="P-loop containing nucleotide triphosphate hydrolases"/>
    <property type="match status" value="1"/>
</dbReference>
<dbReference type="Proteomes" id="UP001144471">
    <property type="component" value="Unassembled WGS sequence"/>
</dbReference>
<feature type="domain" description="ABC transporter" evidence="10">
    <location>
        <begin position="5"/>
        <end position="235"/>
    </location>
</feature>
<dbReference type="Pfam" id="PF08352">
    <property type="entry name" value="oligo_HPY"/>
    <property type="match status" value="1"/>
</dbReference>
<dbReference type="PANTHER" id="PTHR43297:SF14">
    <property type="entry name" value="ATPASE AAA-TYPE CORE DOMAIN-CONTAINING PROTEIN"/>
    <property type="match status" value="1"/>
</dbReference>
<evidence type="ECO:0000313" key="12">
    <source>
        <dbReference type="Proteomes" id="UP001144471"/>
    </source>
</evidence>
<dbReference type="GO" id="GO:0015833">
    <property type="term" value="P:peptide transport"/>
    <property type="evidence" value="ECO:0007669"/>
    <property type="project" value="InterPro"/>
</dbReference>
<keyword evidence="5" id="KW-0997">Cell inner membrane</keyword>
<dbReference type="PANTHER" id="PTHR43297">
    <property type="entry name" value="OLIGOPEPTIDE TRANSPORT ATP-BINDING PROTEIN APPD"/>
    <property type="match status" value="1"/>
</dbReference>
<comment type="similarity">
    <text evidence="2">Belongs to the ABC transporter superfamily.</text>
</comment>
<keyword evidence="3" id="KW-0813">Transport</keyword>
<organism evidence="11 12">
    <name type="scientific">Propionigenium maris DSM 9537</name>
    <dbReference type="NCBI Taxonomy" id="1123000"/>
    <lineage>
        <taxon>Bacteria</taxon>
        <taxon>Fusobacteriati</taxon>
        <taxon>Fusobacteriota</taxon>
        <taxon>Fusobacteriia</taxon>
        <taxon>Fusobacteriales</taxon>
        <taxon>Fusobacteriaceae</taxon>
        <taxon>Propionigenium</taxon>
    </lineage>
</organism>
<dbReference type="InterPro" id="IPR003439">
    <property type="entry name" value="ABC_transporter-like_ATP-bd"/>
</dbReference>
<evidence type="ECO:0000259" key="10">
    <source>
        <dbReference type="PROSITE" id="PS50893"/>
    </source>
</evidence>
<keyword evidence="9" id="KW-0472">Membrane</keyword>
<reference evidence="11" key="1">
    <citation type="submission" date="2022-12" db="EMBL/GenBank/DDBJ databases">
        <title>Reference genome sequencing for broad-spectrum identification of bacterial and archaeal isolates by mass spectrometry.</title>
        <authorList>
            <person name="Sekiguchi Y."/>
            <person name="Tourlousse D.M."/>
        </authorList>
    </citation>
    <scope>NUCLEOTIDE SEQUENCE</scope>
    <source>
        <strain evidence="11">10succ1</strain>
    </source>
</reference>
<keyword evidence="4" id="KW-1003">Cell membrane</keyword>
<evidence type="ECO:0000313" key="11">
    <source>
        <dbReference type="EMBL" id="GLI56972.1"/>
    </source>
</evidence>
<comment type="subcellular location">
    <subcellularLocation>
        <location evidence="1">Cell membrane</location>
        <topology evidence="1">Peripheral membrane protein</topology>
    </subcellularLocation>
</comment>
<dbReference type="InterPro" id="IPR027417">
    <property type="entry name" value="P-loop_NTPase"/>
</dbReference>
<evidence type="ECO:0000256" key="5">
    <source>
        <dbReference type="ARBA" id="ARBA00022519"/>
    </source>
</evidence>
<dbReference type="AlphaFoldDB" id="A0A9W6LNW2"/>
<keyword evidence="8" id="KW-1278">Translocase</keyword>
<dbReference type="Pfam" id="PF00005">
    <property type="entry name" value="ABC_tran"/>
    <property type="match status" value="1"/>
</dbReference>
<keyword evidence="6" id="KW-0547">Nucleotide-binding</keyword>
<dbReference type="PROSITE" id="PS50893">
    <property type="entry name" value="ABC_TRANSPORTER_2"/>
    <property type="match status" value="1"/>
</dbReference>
<evidence type="ECO:0000256" key="6">
    <source>
        <dbReference type="ARBA" id="ARBA00022741"/>
    </source>
</evidence>
<dbReference type="PROSITE" id="PS00211">
    <property type="entry name" value="ABC_TRANSPORTER_1"/>
    <property type="match status" value="1"/>
</dbReference>
<dbReference type="InterPro" id="IPR017871">
    <property type="entry name" value="ABC_transporter-like_CS"/>
</dbReference>
<gene>
    <name evidence="11" type="primary">oppD</name>
    <name evidence="11" type="ORF">PM10SUCC1_24860</name>
</gene>
<dbReference type="InterPro" id="IPR013563">
    <property type="entry name" value="Oligopep_ABC_C"/>
</dbReference>
<dbReference type="InterPro" id="IPR050388">
    <property type="entry name" value="ABC_Ni/Peptide_Import"/>
</dbReference>
<dbReference type="InterPro" id="IPR003593">
    <property type="entry name" value="AAA+_ATPase"/>
</dbReference>
<dbReference type="GO" id="GO:0005886">
    <property type="term" value="C:plasma membrane"/>
    <property type="evidence" value="ECO:0007669"/>
    <property type="project" value="UniProtKB-SubCell"/>
</dbReference>
<dbReference type="EMBL" id="BSDY01000011">
    <property type="protein sequence ID" value="GLI56972.1"/>
    <property type="molecule type" value="Genomic_DNA"/>
</dbReference>
<dbReference type="RefSeq" id="WP_281836381.1">
    <property type="nucleotide sequence ID" value="NZ_BSDY01000011.1"/>
</dbReference>
<dbReference type="SMART" id="SM00382">
    <property type="entry name" value="AAA"/>
    <property type="match status" value="1"/>
</dbReference>
<evidence type="ECO:0000256" key="4">
    <source>
        <dbReference type="ARBA" id="ARBA00022475"/>
    </source>
</evidence>
<proteinExistence type="inferred from homology"/>
<dbReference type="GO" id="GO:0005524">
    <property type="term" value="F:ATP binding"/>
    <property type="evidence" value="ECO:0007669"/>
    <property type="project" value="UniProtKB-KW"/>
</dbReference>
<keyword evidence="12" id="KW-1185">Reference proteome</keyword>
<evidence type="ECO:0000256" key="8">
    <source>
        <dbReference type="ARBA" id="ARBA00022967"/>
    </source>
</evidence>
<keyword evidence="7 11" id="KW-0067">ATP-binding</keyword>
<dbReference type="CDD" id="cd03257">
    <property type="entry name" value="ABC_NikE_OppD_transporters"/>
    <property type="match status" value="1"/>
</dbReference>
<dbReference type="SUPFAM" id="SSF52540">
    <property type="entry name" value="P-loop containing nucleoside triphosphate hydrolases"/>
    <property type="match status" value="1"/>
</dbReference>
<evidence type="ECO:0000256" key="2">
    <source>
        <dbReference type="ARBA" id="ARBA00005417"/>
    </source>
</evidence>
<evidence type="ECO:0000256" key="7">
    <source>
        <dbReference type="ARBA" id="ARBA00022840"/>
    </source>
</evidence>
<evidence type="ECO:0000256" key="1">
    <source>
        <dbReference type="ARBA" id="ARBA00004202"/>
    </source>
</evidence>
<evidence type="ECO:0000256" key="9">
    <source>
        <dbReference type="ARBA" id="ARBA00023136"/>
    </source>
</evidence>
<comment type="caution">
    <text evidence="11">The sequence shown here is derived from an EMBL/GenBank/DDBJ whole genome shotgun (WGS) entry which is preliminary data.</text>
</comment>